<proteinExistence type="predicted"/>
<dbReference type="EMBL" id="GBRH01254004">
    <property type="protein sequence ID" value="JAD43891.1"/>
    <property type="molecule type" value="Transcribed_RNA"/>
</dbReference>
<protein>
    <submittedName>
        <fullName evidence="1">Uncharacterized protein</fullName>
    </submittedName>
</protein>
<name>A0A0A8ZYI2_ARUDO</name>
<accession>A0A0A8ZYI2</accession>
<reference evidence="1" key="2">
    <citation type="journal article" date="2015" name="Data Brief">
        <title>Shoot transcriptome of the giant reed, Arundo donax.</title>
        <authorList>
            <person name="Barrero R.A."/>
            <person name="Guerrero F.D."/>
            <person name="Moolhuijzen P."/>
            <person name="Goolsby J.A."/>
            <person name="Tidwell J."/>
            <person name="Bellgard S.E."/>
            <person name="Bellgard M.I."/>
        </authorList>
    </citation>
    <scope>NUCLEOTIDE SEQUENCE</scope>
    <source>
        <tissue evidence="1">Shoot tissue taken approximately 20 cm above the soil surface</tissue>
    </source>
</reference>
<organism evidence="1">
    <name type="scientific">Arundo donax</name>
    <name type="common">Giant reed</name>
    <name type="synonym">Donax arundinaceus</name>
    <dbReference type="NCBI Taxonomy" id="35708"/>
    <lineage>
        <taxon>Eukaryota</taxon>
        <taxon>Viridiplantae</taxon>
        <taxon>Streptophyta</taxon>
        <taxon>Embryophyta</taxon>
        <taxon>Tracheophyta</taxon>
        <taxon>Spermatophyta</taxon>
        <taxon>Magnoliopsida</taxon>
        <taxon>Liliopsida</taxon>
        <taxon>Poales</taxon>
        <taxon>Poaceae</taxon>
        <taxon>PACMAD clade</taxon>
        <taxon>Arundinoideae</taxon>
        <taxon>Arundineae</taxon>
        <taxon>Arundo</taxon>
    </lineage>
</organism>
<sequence length="34" mass="3904">MLEISKHMFHQVLRLSSWSQADSHSELQHPSVTG</sequence>
<dbReference type="AlphaFoldDB" id="A0A0A8ZYI2"/>
<reference evidence="1" key="1">
    <citation type="submission" date="2014-09" db="EMBL/GenBank/DDBJ databases">
        <authorList>
            <person name="Magalhaes I.L.F."/>
            <person name="Oliveira U."/>
            <person name="Santos F.R."/>
            <person name="Vidigal T.H.D.A."/>
            <person name="Brescovit A.D."/>
            <person name="Santos A.J."/>
        </authorList>
    </citation>
    <scope>NUCLEOTIDE SEQUENCE</scope>
    <source>
        <tissue evidence="1">Shoot tissue taken approximately 20 cm above the soil surface</tissue>
    </source>
</reference>
<evidence type="ECO:0000313" key="1">
    <source>
        <dbReference type="EMBL" id="JAD43891.1"/>
    </source>
</evidence>